<evidence type="ECO:0000313" key="2">
    <source>
        <dbReference type="Proteomes" id="UP000814128"/>
    </source>
</evidence>
<gene>
    <name evidence="1" type="ORF">K488DRAFT_63604</name>
</gene>
<name>A0ACB8Q5B6_9AGAM</name>
<protein>
    <submittedName>
        <fullName evidence="1">Longevity assurance proteins LAG1/LAC1</fullName>
    </submittedName>
</protein>
<dbReference type="Proteomes" id="UP000814128">
    <property type="component" value="Unassembled WGS sequence"/>
</dbReference>
<dbReference type="EMBL" id="MU274075">
    <property type="protein sequence ID" value="KAI0026964.1"/>
    <property type="molecule type" value="Genomic_DNA"/>
</dbReference>
<proteinExistence type="predicted"/>
<reference evidence="1" key="2">
    <citation type="journal article" date="2022" name="New Phytol.">
        <title>Evolutionary transition to the ectomycorrhizal habit in the genomes of a hyperdiverse lineage of mushroom-forming fungi.</title>
        <authorList>
            <person name="Looney B."/>
            <person name="Miyauchi S."/>
            <person name="Morin E."/>
            <person name="Drula E."/>
            <person name="Courty P.E."/>
            <person name="Kohler A."/>
            <person name="Kuo A."/>
            <person name="LaButti K."/>
            <person name="Pangilinan J."/>
            <person name="Lipzen A."/>
            <person name="Riley R."/>
            <person name="Andreopoulos W."/>
            <person name="He G."/>
            <person name="Johnson J."/>
            <person name="Nolan M."/>
            <person name="Tritt A."/>
            <person name="Barry K.W."/>
            <person name="Grigoriev I.V."/>
            <person name="Nagy L.G."/>
            <person name="Hibbett D."/>
            <person name="Henrissat B."/>
            <person name="Matheny P.B."/>
            <person name="Labbe J."/>
            <person name="Martin F.M."/>
        </authorList>
    </citation>
    <scope>NUCLEOTIDE SEQUENCE</scope>
    <source>
        <strain evidence="1">EC-137</strain>
    </source>
</reference>
<comment type="caution">
    <text evidence="1">The sequence shown here is derived from an EMBL/GenBank/DDBJ whole genome shotgun (WGS) entry which is preliminary data.</text>
</comment>
<reference evidence="1" key="1">
    <citation type="submission" date="2021-02" db="EMBL/GenBank/DDBJ databases">
        <authorList>
            <consortium name="DOE Joint Genome Institute"/>
            <person name="Ahrendt S."/>
            <person name="Looney B.P."/>
            <person name="Miyauchi S."/>
            <person name="Morin E."/>
            <person name="Drula E."/>
            <person name="Courty P.E."/>
            <person name="Chicoki N."/>
            <person name="Fauchery L."/>
            <person name="Kohler A."/>
            <person name="Kuo A."/>
            <person name="Labutti K."/>
            <person name="Pangilinan J."/>
            <person name="Lipzen A."/>
            <person name="Riley R."/>
            <person name="Andreopoulos W."/>
            <person name="He G."/>
            <person name="Johnson J."/>
            <person name="Barry K.W."/>
            <person name="Grigoriev I.V."/>
            <person name="Nagy L."/>
            <person name="Hibbett D."/>
            <person name="Henrissat B."/>
            <person name="Matheny P.B."/>
            <person name="Labbe J."/>
            <person name="Martin F."/>
        </authorList>
    </citation>
    <scope>NUCLEOTIDE SEQUENCE</scope>
    <source>
        <strain evidence="1">EC-137</strain>
    </source>
</reference>
<organism evidence="1 2">
    <name type="scientific">Vararia minispora EC-137</name>
    <dbReference type="NCBI Taxonomy" id="1314806"/>
    <lineage>
        <taxon>Eukaryota</taxon>
        <taxon>Fungi</taxon>
        <taxon>Dikarya</taxon>
        <taxon>Basidiomycota</taxon>
        <taxon>Agaricomycotina</taxon>
        <taxon>Agaricomycetes</taxon>
        <taxon>Russulales</taxon>
        <taxon>Lachnocladiaceae</taxon>
        <taxon>Vararia</taxon>
    </lineage>
</organism>
<keyword evidence="2" id="KW-1185">Reference proteome</keyword>
<accession>A0ACB8Q5B6</accession>
<evidence type="ECO:0000313" key="1">
    <source>
        <dbReference type="EMBL" id="KAI0026964.1"/>
    </source>
</evidence>
<sequence length="361" mass="41506">MDSLVSLTRATLPSFLVPFVTLSHQVSPPEHTDSFPNSSYHDIGRLDVCLIVTLIAAMAVARDATRLFVLEPFARWKLMRDWRRYKTQKSSNTSGASTPTTAKASPIDGAPLNGNGYLAEKSNAERLLEKTTEPRHIKHGVMRFAEQGWVFVYYLAQWSYGLYIYSNLPSDSWTGYPHIPLAAPVKLYYLWEIAFYCHSVLTLNAEARRKDHWQMFTHHVITIALMILSYAYNFTRVGCFIMFIMDSCDLILPFAKMLRYLGYQTACDIAFVVFMLTWLYTRHYLFILVILSTYLQAPKAIAFDWQPERGHYFTSEVHIGFLALMIPLEILQIIWCFLIFSMAWRVVTGQGADDPRSDDEA</sequence>